<feature type="chain" id="PRO_5046663491" evidence="1">
    <location>
        <begin position="23"/>
        <end position="291"/>
    </location>
</feature>
<proteinExistence type="predicted"/>
<dbReference type="InterPro" id="IPR026443">
    <property type="entry name" value="Rhombo_lipo"/>
</dbReference>
<keyword evidence="2" id="KW-0449">Lipoprotein</keyword>
<gene>
    <name evidence="2" type="primary">rhlP</name>
    <name evidence="2" type="ORF">JAO78_004310</name>
</gene>
<dbReference type="NCBIfam" id="TIGR04179">
    <property type="entry name" value="rhombo_lipo"/>
    <property type="match status" value="1"/>
</dbReference>
<dbReference type="RefSeq" id="WP_226750123.1">
    <property type="nucleotide sequence ID" value="NZ_JAEINI020000002.1"/>
</dbReference>
<reference evidence="2 3" key="1">
    <citation type="submission" date="2021-10" db="EMBL/GenBank/DDBJ databases">
        <title>Alishewanella koreense sp. nov. isolated from seawater of southwestern coast in South Korea and the proposal for the reclassification of Rheinheimera perlucida and Rheinheimera tuosuensis as Arsukibacterium perlucida and Arsukibacterium tuosuensis.</title>
        <authorList>
            <person name="Kim K.H."/>
            <person name="Ruan W."/>
            <person name="Kim K.R."/>
            <person name="Baek J.H."/>
            <person name="Jeon C.O."/>
        </authorList>
    </citation>
    <scope>NUCLEOTIDE SEQUENCE [LARGE SCALE GENOMIC DNA]</scope>
    <source>
        <strain evidence="2 3">16-MA</strain>
    </source>
</reference>
<dbReference type="EMBL" id="JAEINI020000002">
    <property type="protein sequence ID" value="MCB5226031.1"/>
    <property type="molecule type" value="Genomic_DNA"/>
</dbReference>
<evidence type="ECO:0000313" key="3">
    <source>
        <dbReference type="Proteomes" id="UP000633814"/>
    </source>
</evidence>
<accession>A0ABS8C124</accession>
<dbReference type="PROSITE" id="PS51257">
    <property type="entry name" value="PROKAR_LIPOPROTEIN"/>
    <property type="match status" value="1"/>
</dbReference>
<keyword evidence="3" id="KW-1185">Reference proteome</keyword>
<keyword evidence="1" id="KW-0732">Signal</keyword>
<name>A0ABS8C124_9ALTE</name>
<comment type="caution">
    <text evidence="2">The sequence shown here is derived from an EMBL/GenBank/DDBJ whole genome shotgun (WGS) entry which is preliminary data.</text>
</comment>
<evidence type="ECO:0000256" key="1">
    <source>
        <dbReference type="SAM" id="SignalP"/>
    </source>
</evidence>
<organism evidence="2 3">
    <name type="scientific">Alishewanella maricola</name>
    <dbReference type="NCBI Taxonomy" id="2795740"/>
    <lineage>
        <taxon>Bacteria</taxon>
        <taxon>Pseudomonadati</taxon>
        <taxon>Pseudomonadota</taxon>
        <taxon>Gammaproteobacteria</taxon>
        <taxon>Alteromonadales</taxon>
        <taxon>Alteromonadaceae</taxon>
        <taxon>Alishewanella</taxon>
    </lineage>
</organism>
<feature type="signal peptide" evidence="1">
    <location>
        <begin position="1"/>
        <end position="22"/>
    </location>
</feature>
<protein>
    <submittedName>
        <fullName evidence="2">Rhombotarget lipoprotein</fullName>
    </submittedName>
</protein>
<evidence type="ECO:0000313" key="2">
    <source>
        <dbReference type="EMBL" id="MCB5226031.1"/>
    </source>
</evidence>
<sequence length="291" mass="32101">MALSIRQISISLALLCSLTGCASQQMGSRSSVVDYLYPTENEVMISPATPVLQLPIRLGIAFVPADRSHQRGDNPWAWQNTGANLLTEPAKMQILDNIAAQFRERDFIGDIQVIPSAYLRPQGSFTNLDQLKTMFSVDVIALVSFDQAQFSDDSKAALSYWTLVGAYLVSGQKNDTSTLMDTAVYAIDSRKLLFRAPGVSQIQGRSTPINLSEELRLDSSAGFAAASEDMISNLETELQRFTERLKARPEDIKIVKSSHYRGGGSFGSSFLIVLFGLWLSRQRARHPLSQS</sequence>
<dbReference type="Proteomes" id="UP000633814">
    <property type="component" value="Unassembled WGS sequence"/>
</dbReference>